<feature type="compositionally biased region" description="Polar residues" evidence="2">
    <location>
        <begin position="227"/>
        <end position="252"/>
    </location>
</feature>
<feature type="compositionally biased region" description="Polar residues" evidence="2">
    <location>
        <begin position="485"/>
        <end position="505"/>
    </location>
</feature>
<feature type="region of interest" description="Disordered" evidence="2">
    <location>
        <begin position="885"/>
        <end position="910"/>
    </location>
</feature>
<feature type="compositionally biased region" description="Basic and acidic residues" evidence="2">
    <location>
        <begin position="166"/>
        <end position="176"/>
    </location>
</feature>
<dbReference type="GO" id="GO:0008270">
    <property type="term" value="F:zinc ion binding"/>
    <property type="evidence" value="ECO:0007669"/>
    <property type="project" value="UniProtKB-KW"/>
</dbReference>
<feature type="compositionally biased region" description="Polar residues" evidence="2">
    <location>
        <begin position="567"/>
        <end position="577"/>
    </location>
</feature>
<keyword evidence="1" id="KW-0862">Zinc</keyword>
<feature type="region of interest" description="Disordered" evidence="2">
    <location>
        <begin position="1120"/>
        <end position="1149"/>
    </location>
</feature>
<dbReference type="InterPro" id="IPR013083">
    <property type="entry name" value="Znf_RING/FYVE/PHD"/>
</dbReference>
<proteinExistence type="predicted"/>
<feature type="compositionally biased region" description="Pro residues" evidence="2">
    <location>
        <begin position="993"/>
        <end position="1002"/>
    </location>
</feature>
<dbReference type="PANTHER" id="PTHR47035">
    <property type="entry name" value="OS11G0150450 PROTEIN"/>
    <property type="match status" value="1"/>
</dbReference>
<feature type="region of interest" description="Disordered" evidence="2">
    <location>
        <begin position="533"/>
        <end position="584"/>
    </location>
</feature>
<sequence length="1577" mass="173620">MSSNCPPQLHLTLPANTTSFKRSFDQFGFDLESPVGAVEAGGSRGSVGASSSRNERNKRARSASSLSDGNSSMSSTGSSTLASSSNHSERSERAAEPSVPSTSRPMASNLLGTMPFEPPRLPTPDIQDIEMPDYPLGDPADESEDYDLSSPSSSPPSAEGEPVSEEGYRSSHERVDVFQPSVPALRSLGPRSPSIARLPTPPPTLPPLSLQDDPPRLDEDVLPFLNTRHQTSPSRPHSFEFGSNLSTTSATIQRPGETGRNERSGISLGASVPPPGESSRFFPELCPIDAILAARNLPSSSLSLSSSRSSLSSQTSNDASLLNAPSIGYSAAVDHHPQPQGNANQAPARLASLSNSIISDAQFMSDDDLSSLGIPSSARMSPEYNALATRDAQPQPSTRSERSVTLETRSTFGSNDSIWSGSGSGSESPWRNLSGFTPWGRNARRSPSPTHWSARATDRSTPVSSSVPDDWVPPLFSAQRIPPATESNAQLPSTSSNTRNESMTAGGSRIYPLTLRRQSSLGSLSTELERWFENSDTRDMPPQVGAPQSQSDRLSNIPSYAGRRDTGSTVSDPQSSTREFDFESTVSGLRAHVLENARSQQEFPPPGSNAARSFRPRSPPSLASMLVREGPDRREASAVHTRGDNSRRLIEQGLVDPREATGRYRLRAYEEPEEFRPSPMRWSISWADEDWSDEEHLSESERIYQTSRRMGSSAPRPLQPSDRELASWTRRNPTAANTAMQDHRTTTGFGIRRIRPRYASGHGASNSLLSESSAEMRRRHDREIVDRMRRNAPSAQEPNAETGQASPMLPQYPSPGPPAVHNTIAEYFLNDHDEEERLSSQLSRNIQRNSLGGQSQPTDPHIEVPSGRDRSNEWARRPRMPFIHYSTPSSTVGHRPASGDVREHQYDPASRVRDIRTQWNSSARAGRASLGFGSTGIHEPQSSTIPDVPRTNSQDIEPTLSRLGDLESSLSRRIHRDSRSFGSTVSDRRSQPTIPPSIPPPDLGETLFDSSISPAISDDGEFDGFLVEPYLRSGTRGDRPAATLDVEIPLARSPSPLMDIEGENWINMPSYLPNPSIRARSDAPTNNVRPAAERHGNIDLQSYVPGPYRNTLQRFVERGRANERSNPPSIPPLPFESEPPLESGGSGVGNNPVILSSTAGLPCPLVQHRVCVLRTKRRIIMWQPRQSEEELHRWISNHARVDASLLDESNDTSSEQRGLEHALHVLRHDGLSEARSQHIIDQYHRERYSNNGPPRSASLWGSLEDNEESSRPRPVIGVPQRWPPRGNRPTTITNTGETIDYMASVAPLRRRAPGTSPTRQERAEMQDTRPQPLGRGRSLASRFGRNRRNDFESYMGEQEFVNFTELVNPRRRGMRGNFTVGDFMRDEDFDTSYESLLSLEAALGEVKSKATPQHIIEGLETVEYKEWATADSDKRCPICLDDYKSSDPVSKLPECSHWLHKPCLEQWLKSASTCPVCRESVRARGAPSSPAPLARFHSRRRDTNPDRRRGLTLFGSNSASAGPSNSNNSNPRRNPTEDNNSSNNNGPTPRGPGWRFSHSNSAWRTAFGPRPPPDPNA</sequence>
<feature type="compositionally biased region" description="Low complexity" evidence="2">
    <location>
        <begin position="413"/>
        <end position="428"/>
    </location>
</feature>
<feature type="compositionally biased region" description="Polar residues" evidence="2">
    <location>
        <begin position="940"/>
        <end position="956"/>
    </location>
</feature>
<protein>
    <recommendedName>
        <fullName evidence="3">RING-type domain-containing protein</fullName>
    </recommendedName>
</protein>
<evidence type="ECO:0000313" key="5">
    <source>
        <dbReference type="Proteomes" id="UP001383192"/>
    </source>
</evidence>
<reference evidence="4 5" key="1">
    <citation type="submission" date="2024-01" db="EMBL/GenBank/DDBJ databases">
        <title>A draft genome for a cacao thread blight-causing isolate of Paramarasmius palmivorus.</title>
        <authorList>
            <person name="Baruah I.K."/>
            <person name="Bukari Y."/>
            <person name="Amoako-Attah I."/>
            <person name="Meinhardt L.W."/>
            <person name="Bailey B.A."/>
            <person name="Cohen S.P."/>
        </authorList>
    </citation>
    <scope>NUCLEOTIDE SEQUENCE [LARGE SCALE GENOMIC DNA]</scope>
    <source>
        <strain evidence="4 5">GH-12</strain>
    </source>
</reference>
<dbReference type="SUPFAM" id="SSF57850">
    <property type="entry name" value="RING/U-box"/>
    <property type="match status" value="1"/>
</dbReference>
<feature type="compositionally biased region" description="Polar residues" evidence="2">
    <location>
        <begin position="848"/>
        <end position="858"/>
    </location>
</feature>
<feature type="region of interest" description="Disordered" evidence="2">
    <location>
        <begin position="1310"/>
        <end position="1339"/>
    </location>
</feature>
<gene>
    <name evidence="4" type="ORF">VNI00_000148</name>
</gene>
<evidence type="ECO:0000256" key="2">
    <source>
        <dbReference type="SAM" id="MobiDB-lite"/>
    </source>
</evidence>
<feature type="compositionally biased region" description="Basic and acidic residues" evidence="2">
    <location>
        <begin position="860"/>
        <end position="872"/>
    </location>
</feature>
<feature type="compositionally biased region" description="Polar residues" evidence="2">
    <location>
        <begin position="793"/>
        <end position="805"/>
    </location>
</feature>
<evidence type="ECO:0000256" key="1">
    <source>
        <dbReference type="PROSITE-ProRule" id="PRU00175"/>
    </source>
</evidence>
<dbReference type="Pfam" id="PF13639">
    <property type="entry name" value="zf-RING_2"/>
    <property type="match status" value="1"/>
</dbReference>
<feature type="region of interest" description="Disordered" evidence="2">
    <location>
        <begin position="704"/>
        <end position="821"/>
    </location>
</feature>
<feature type="domain" description="RING-type" evidence="3">
    <location>
        <begin position="1436"/>
        <end position="1478"/>
    </location>
</feature>
<dbReference type="PROSITE" id="PS50089">
    <property type="entry name" value="ZF_RING_2"/>
    <property type="match status" value="1"/>
</dbReference>
<evidence type="ECO:0000259" key="3">
    <source>
        <dbReference type="PROSITE" id="PS50089"/>
    </source>
</evidence>
<keyword evidence="1" id="KW-0479">Metal-binding</keyword>
<feature type="compositionally biased region" description="Low complexity" evidence="2">
    <location>
        <begin position="62"/>
        <end position="86"/>
    </location>
</feature>
<feature type="region of interest" description="Disordered" evidence="2">
    <location>
        <begin position="1244"/>
        <end position="1294"/>
    </location>
</feature>
<dbReference type="PANTHER" id="PTHR47035:SF3">
    <property type="entry name" value="OS11G0150450 PROTEIN"/>
    <property type="match status" value="1"/>
</dbReference>
<feature type="compositionally biased region" description="Polar residues" evidence="2">
    <location>
        <begin position="546"/>
        <end position="558"/>
    </location>
</feature>
<feature type="region of interest" description="Disordered" evidence="2">
    <location>
        <begin position="1481"/>
        <end position="1577"/>
    </location>
</feature>
<keyword evidence="5" id="KW-1185">Reference proteome</keyword>
<feature type="region of interest" description="Disordered" evidence="2">
    <location>
        <begin position="597"/>
        <end position="622"/>
    </location>
</feature>
<feature type="compositionally biased region" description="Low complexity" evidence="2">
    <location>
        <begin position="148"/>
        <end position="161"/>
    </location>
</feature>
<feature type="compositionally biased region" description="Low complexity" evidence="2">
    <location>
        <begin position="764"/>
        <end position="773"/>
    </location>
</feature>
<feature type="compositionally biased region" description="Polar residues" evidence="2">
    <location>
        <begin position="729"/>
        <end position="740"/>
    </location>
</feature>
<feature type="compositionally biased region" description="Basic and acidic residues" evidence="2">
    <location>
        <begin position="900"/>
        <end position="910"/>
    </location>
</feature>
<dbReference type="EMBL" id="JAYKXP010000001">
    <property type="protein sequence ID" value="KAK7062660.1"/>
    <property type="molecule type" value="Genomic_DNA"/>
</dbReference>
<feature type="region of interest" description="Disordered" evidence="2">
    <location>
        <begin position="930"/>
        <end position="1004"/>
    </location>
</feature>
<dbReference type="CDD" id="cd16461">
    <property type="entry name" value="RING-H2_EL5-like"/>
    <property type="match status" value="1"/>
</dbReference>
<organism evidence="4 5">
    <name type="scientific">Paramarasmius palmivorus</name>
    <dbReference type="NCBI Taxonomy" id="297713"/>
    <lineage>
        <taxon>Eukaryota</taxon>
        <taxon>Fungi</taxon>
        <taxon>Dikarya</taxon>
        <taxon>Basidiomycota</taxon>
        <taxon>Agaricomycotina</taxon>
        <taxon>Agaricomycetes</taxon>
        <taxon>Agaricomycetidae</taxon>
        <taxon>Agaricales</taxon>
        <taxon>Marasmiineae</taxon>
        <taxon>Marasmiaceae</taxon>
        <taxon>Paramarasmius</taxon>
    </lineage>
</organism>
<comment type="caution">
    <text evidence="4">The sequence shown here is derived from an EMBL/GenBank/DDBJ whole genome shotgun (WGS) entry which is preliminary data.</text>
</comment>
<feature type="region of interest" description="Disordered" evidence="2">
    <location>
        <begin position="387"/>
        <end position="511"/>
    </location>
</feature>
<accession>A0AAW0ECM5</accession>
<feature type="region of interest" description="Disordered" evidence="2">
    <location>
        <begin position="848"/>
        <end position="872"/>
    </location>
</feature>
<evidence type="ECO:0000313" key="4">
    <source>
        <dbReference type="EMBL" id="KAK7062660.1"/>
    </source>
</evidence>
<name>A0AAW0ECM5_9AGAR</name>
<feature type="region of interest" description="Disordered" evidence="2">
    <location>
        <begin position="35"/>
        <end position="267"/>
    </location>
</feature>
<feature type="compositionally biased region" description="Basic and acidic residues" evidence="2">
    <location>
        <begin position="774"/>
        <end position="789"/>
    </location>
</feature>
<dbReference type="Gene3D" id="3.30.40.10">
    <property type="entry name" value="Zinc/RING finger domain, C3HC4 (zinc finger)"/>
    <property type="match status" value="1"/>
</dbReference>
<feature type="compositionally biased region" description="Low complexity" evidence="2">
    <location>
        <begin position="35"/>
        <end position="52"/>
    </location>
</feature>
<feature type="compositionally biased region" description="Low complexity" evidence="2">
    <location>
        <begin position="1515"/>
        <end position="1545"/>
    </location>
</feature>
<dbReference type="SMART" id="SM00184">
    <property type="entry name" value="RING"/>
    <property type="match status" value="1"/>
</dbReference>
<dbReference type="InterPro" id="IPR001841">
    <property type="entry name" value="Znf_RING"/>
</dbReference>
<dbReference type="Proteomes" id="UP001383192">
    <property type="component" value="Unassembled WGS sequence"/>
</dbReference>
<dbReference type="InterPro" id="IPR053070">
    <property type="entry name" value="RING-type_E3_ubiquitin-ligase"/>
</dbReference>
<keyword evidence="1" id="KW-0863">Zinc-finger</keyword>